<organism evidence="3 4">
    <name type="scientific">Cyclotella atomus</name>
    <dbReference type="NCBI Taxonomy" id="382360"/>
    <lineage>
        <taxon>Eukaryota</taxon>
        <taxon>Sar</taxon>
        <taxon>Stramenopiles</taxon>
        <taxon>Ochrophyta</taxon>
        <taxon>Bacillariophyta</taxon>
        <taxon>Coscinodiscophyceae</taxon>
        <taxon>Thalassiosirophycidae</taxon>
        <taxon>Stephanodiscales</taxon>
        <taxon>Stephanodiscaceae</taxon>
        <taxon>Cyclotella</taxon>
    </lineage>
</organism>
<dbReference type="SUPFAM" id="SSF63748">
    <property type="entry name" value="Tudor/PWWP/MBT"/>
    <property type="match status" value="1"/>
</dbReference>
<dbReference type="Gene3D" id="2.30.30.140">
    <property type="match status" value="1"/>
</dbReference>
<dbReference type="InterPro" id="IPR002999">
    <property type="entry name" value="Tudor"/>
</dbReference>
<name>A0ABD3NR81_9STRA</name>
<dbReference type="Pfam" id="PF18115">
    <property type="entry name" value="Tudor_3"/>
    <property type="match status" value="1"/>
</dbReference>
<reference evidence="3 4" key="1">
    <citation type="submission" date="2024-10" db="EMBL/GenBank/DDBJ databases">
        <title>Updated reference genomes for cyclostephanoid diatoms.</title>
        <authorList>
            <person name="Roberts W.R."/>
            <person name="Alverson A.J."/>
        </authorList>
    </citation>
    <scope>NUCLEOTIDE SEQUENCE [LARGE SCALE GENOMIC DNA]</scope>
    <source>
        <strain evidence="3 4">AJA010-31</strain>
    </source>
</reference>
<feature type="repeat" description="TPR" evidence="1">
    <location>
        <begin position="346"/>
        <end position="379"/>
    </location>
</feature>
<protein>
    <recommendedName>
        <fullName evidence="2">Tudor domain-containing protein</fullName>
    </recommendedName>
</protein>
<sequence>MVSSSIKKSFALQKTKKVMHRSKSDVDEITSCLQLALSDALFDHKAFHRFESGALKPRHFKPTAHKKSLSSTRNIRSTVMQGCEPCPPMEISQQTKSNLGKVHYHLACLHGMDRFPEIVPTHEYNSVEDRPSHDIFSVIFHLSHAASLYNVSACISLARARVGLYSSISPLLKTNVPIDFESSKELCMRAMSTNSHGPAAAKVAAGCLLFQILDDEENAGDGSAGDTEKIRVLEHTLSLIVKSRKEKEVMKEHSTKQARGRAAGLHAGDKVEANYLMEGTYYSAVVVEVKDDKTVTVRYDDGSTETLAVDHVKSVDPPSALTAAPLSDAEALGIVNFDEDCLYEEYELMSKLGSLLEKVGRRSEAVELFQSAAELAMNSGKMKTANDLNMRAAELDG</sequence>
<evidence type="ECO:0000256" key="1">
    <source>
        <dbReference type="PROSITE-ProRule" id="PRU00339"/>
    </source>
</evidence>
<dbReference type="InterPro" id="IPR041297">
    <property type="entry name" value="Crb2_Tudor"/>
</dbReference>
<feature type="domain" description="Tudor" evidence="2">
    <location>
        <begin position="263"/>
        <end position="320"/>
    </location>
</feature>
<proteinExistence type="predicted"/>
<dbReference type="SMART" id="SM00333">
    <property type="entry name" value="TUDOR"/>
    <property type="match status" value="1"/>
</dbReference>
<evidence type="ECO:0000313" key="3">
    <source>
        <dbReference type="EMBL" id="KAL3777611.1"/>
    </source>
</evidence>
<dbReference type="PROSITE" id="PS50005">
    <property type="entry name" value="TPR"/>
    <property type="match status" value="1"/>
</dbReference>
<dbReference type="EMBL" id="JALLPJ020001034">
    <property type="protein sequence ID" value="KAL3777611.1"/>
    <property type="molecule type" value="Genomic_DNA"/>
</dbReference>
<dbReference type="InterPro" id="IPR019734">
    <property type="entry name" value="TPR_rpt"/>
</dbReference>
<comment type="caution">
    <text evidence="3">The sequence shown here is derived from an EMBL/GenBank/DDBJ whole genome shotgun (WGS) entry which is preliminary data.</text>
</comment>
<dbReference type="AlphaFoldDB" id="A0ABD3NR81"/>
<keyword evidence="4" id="KW-1185">Reference proteome</keyword>
<dbReference type="CDD" id="cd04508">
    <property type="entry name" value="Tudor_SF"/>
    <property type="match status" value="1"/>
</dbReference>
<dbReference type="Proteomes" id="UP001530400">
    <property type="component" value="Unassembled WGS sequence"/>
</dbReference>
<gene>
    <name evidence="3" type="ORF">ACHAWO_009711</name>
</gene>
<evidence type="ECO:0000259" key="2">
    <source>
        <dbReference type="SMART" id="SM00333"/>
    </source>
</evidence>
<keyword evidence="1" id="KW-0802">TPR repeat</keyword>
<evidence type="ECO:0000313" key="4">
    <source>
        <dbReference type="Proteomes" id="UP001530400"/>
    </source>
</evidence>
<accession>A0ABD3NR81</accession>